<protein>
    <submittedName>
        <fullName evidence="2">Extracellular solute-binding protein</fullName>
    </submittedName>
</protein>
<accession>A0A9D1S501</accession>
<dbReference type="Pfam" id="PF01547">
    <property type="entry name" value="SBP_bac_1"/>
    <property type="match status" value="1"/>
</dbReference>
<keyword evidence="1" id="KW-0732">Signal</keyword>
<dbReference type="PANTHER" id="PTHR43649">
    <property type="entry name" value="ARABINOSE-BINDING PROTEIN-RELATED"/>
    <property type="match status" value="1"/>
</dbReference>
<evidence type="ECO:0000256" key="1">
    <source>
        <dbReference type="SAM" id="SignalP"/>
    </source>
</evidence>
<comment type="caution">
    <text evidence="2">The sequence shown here is derived from an EMBL/GenBank/DDBJ whole genome shotgun (WGS) entry which is preliminary data.</text>
</comment>
<evidence type="ECO:0000313" key="3">
    <source>
        <dbReference type="Proteomes" id="UP000824123"/>
    </source>
</evidence>
<dbReference type="Gene3D" id="3.40.190.10">
    <property type="entry name" value="Periplasmic binding protein-like II"/>
    <property type="match status" value="2"/>
</dbReference>
<proteinExistence type="predicted"/>
<name>A0A9D1S501_9FIRM</name>
<feature type="signal peptide" evidence="1">
    <location>
        <begin position="1"/>
        <end position="21"/>
    </location>
</feature>
<dbReference type="AlphaFoldDB" id="A0A9D1S501"/>
<reference evidence="2" key="1">
    <citation type="submission" date="2020-10" db="EMBL/GenBank/DDBJ databases">
        <authorList>
            <person name="Gilroy R."/>
        </authorList>
    </citation>
    <scope>NUCLEOTIDE SEQUENCE</scope>
    <source>
        <strain evidence="2">ChiSxjej2B14-8506</strain>
    </source>
</reference>
<sequence length="557" mass="62623">MKKLVCLALCLMLALSSSAFAVELAAPGTFPVTQEDVTINVFAPVTSGSEFDWETCYMTQWYQDKTGVKVNWLVNAQDVFIEKLNLALSSGEALDLVVAGGNGSTAISPTMQVKYADQELILPIEEYMDNNTVYMKQRVDSIEGWREAITTPDGHIYSLPWYNQCYHCMYYGKMWVNSLFLENCGLEIPTTTQEFKDMLIAFRDQDANGNGDPSDEIPMIGATDSYGAKIDTFLMCAFIYDDGENRLMIDDDGKVMAVFMQPEFQEGLRYLADLYSENLIYPDSFAQNRTQRNEINSRTYESVCGAMPNIHHGIGSRGDDEKTNARFLEYVAIPPLVGDDGLQVTRVNYYDSFGVNAAAGLIPATCQDPALVMQWLDLLFTDEGITMQDLGEKGYTWDDADEGALGVDGSQAVYKKITLEPDDPYYNNFSWGQVFPEFITAEWRLGYQQTGGMMAPDGSGVEAFLYYMSHENYEPYGIPQENVVPPLYYSEEDASEIAMLQNNVNTYVEESIAKFIVGQLNVDTDWENYINELNNMNVARYLEIIQNTYDASAFAVK</sequence>
<organism evidence="2 3">
    <name type="scientific">Candidatus Fimadaptatus faecigallinarum</name>
    <dbReference type="NCBI Taxonomy" id="2840814"/>
    <lineage>
        <taxon>Bacteria</taxon>
        <taxon>Bacillati</taxon>
        <taxon>Bacillota</taxon>
        <taxon>Clostridia</taxon>
        <taxon>Eubacteriales</taxon>
        <taxon>Candidatus Fimadaptatus</taxon>
    </lineage>
</organism>
<dbReference type="InterPro" id="IPR050490">
    <property type="entry name" value="Bact_solute-bd_prot1"/>
</dbReference>
<dbReference type="SUPFAM" id="SSF53850">
    <property type="entry name" value="Periplasmic binding protein-like II"/>
    <property type="match status" value="1"/>
</dbReference>
<evidence type="ECO:0000313" key="2">
    <source>
        <dbReference type="EMBL" id="HIU46792.1"/>
    </source>
</evidence>
<gene>
    <name evidence="2" type="ORF">IAC59_06000</name>
</gene>
<dbReference type="Proteomes" id="UP000824123">
    <property type="component" value="Unassembled WGS sequence"/>
</dbReference>
<reference evidence="2" key="2">
    <citation type="journal article" date="2021" name="PeerJ">
        <title>Extensive microbial diversity within the chicken gut microbiome revealed by metagenomics and culture.</title>
        <authorList>
            <person name="Gilroy R."/>
            <person name="Ravi A."/>
            <person name="Getino M."/>
            <person name="Pursley I."/>
            <person name="Horton D.L."/>
            <person name="Alikhan N.F."/>
            <person name="Baker D."/>
            <person name="Gharbi K."/>
            <person name="Hall N."/>
            <person name="Watson M."/>
            <person name="Adriaenssens E.M."/>
            <person name="Foster-Nyarko E."/>
            <person name="Jarju S."/>
            <person name="Secka A."/>
            <person name="Antonio M."/>
            <person name="Oren A."/>
            <person name="Chaudhuri R.R."/>
            <person name="La Ragione R."/>
            <person name="Hildebrand F."/>
            <person name="Pallen M.J."/>
        </authorList>
    </citation>
    <scope>NUCLEOTIDE SEQUENCE</scope>
    <source>
        <strain evidence="2">ChiSxjej2B14-8506</strain>
    </source>
</reference>
<dbReference type="PANTHER" id="PTHR43649:SF12">
    <property type="entry name" value="DIACETYLCHITOBIOSE BINDING PROTEIN DASA"/>
    <property type="match status" value="1"/>
</dbReference>
<dbReference type="InterPro" id="IPR006059">
    <property type="entry name" value="SBP"/>
</dbReference>
<dbReference type="EMBL" id="DVNK01000038">
    <property type="protein sequence ID" value="HIU46792.1"/>
    <property type="molecule type" value="Genomic_DNA"/>
</dbReference>
<feature type="chain" id="PRO_5039352271" evidence="1">
    <location>
        <begin position="22"/>
        <end position="557"/>
    </location>
</feature>